<reference evidence="1" key="1">
    <citation type="submission" date="2020-06" db="EMBL/GenBank/DDBJ databases">
        <authorList>
            <person name="Li T."/>
            <person name="Hu X."/>
            <person name="Zhang T."/>
            <person name="Song X."/>
            <person name="Zhang H."/>
            <person name="Dai N."/>
            <person name="Sheng W."/>
            <person name="Hou X."/>
            <person name="Wei L."/>
        </authorList>
    </citation>
    <scope>NUCLEOTIDE SEQUENCE</scope>
    <source>
        <strain evidence="1">K16</strain>
        <tissue evidence="1">Leaf</tissue>
    </source>
</reference>
<accession>A0AAE1W3V0</accession>
<gene>
    <name evidence="1" type="ORF">Sango_2481500</name>
</gene>
<dbReference type="GO" id="GO:0016853">
    <property type="term" value="F:isomerase activity"/>
    <property type="evidence" value="ECO:0007669"/>
    <property type="project" value="UniProtKB-KW"/>
</dbReference>
<dbReference type="EMBL" id="JACGWL010000015">
    <property type="protein sequence ID" value="KAK4386109.1"/>
    <property type="molecule type" value="Genomic_DNA"/>
</dbReference>
<dbReference type="Proteomes" id="UP001289374">
    <property type="component" value="Unassembled WGS sequence"/>
</dbReference>
<name>A0AAE1W3V0_9LAMI</name>
<organism evidence="1 2">
    <name type="scientific">Sesamum angolense</name>
    <dbReference type="NCBI Taxonomy" id="2727404"/>
    <lineage>
        <taxon>Eukaryota</taxon>
        <taxon>Viridiplantae</taxon>
        <taxon>Streptophyta</taxon>
        <taxon>Embryophyta</taxon>
        <taxon>Tracheophyta</taxon>
        <taxon>Spermatophyta</taxon>
        <taxon>Magnoliopsida</taxon>
        <taxon>eudicotyledons</taxon>
        <taxon>Gunneridae</taxon>
        <taxon>Pentapetalae</taxon>
        <taxon>asterids</taxon>
        <taxon>lamiids</taxon>
        <taxon>Lamiales</taxon>
        <taxon>Pedaliaceae</taxon>
        <taxon>Sesamum</taxon>
    </lineage>
</organism>
<protein>
    <submittedName>
        <fullName evidence="1">Peptidyl-prolyl cis-trans isomerase FKBP16-3, chloroplastic</fullName>
    </submittedName>
</protein>
<keyword evidence="2" id="KW-1185">Reference proteome</keyword>
<comment type="caution">
    <text evidence="1">The sequence shown here is derived from an EMBL/GenBank/DDBJ whole genome shotgun (WGS) entry which is preliminary data.</text>
</comment>
<evidence type="ECO:0000313" key="1">
    <source>
        <dbReference type="EMBL" id="KAK4386109.1"/>
    </source>
</evidence>
<keyword evidence="1" id="KW-0413">Isomerase</keyword>
<proteinExistence type="predicted"/>
<dbReference type="AlphaFoldDB" id="A0AAE1W3V0"/>
<evidence type="ECO:0000313" key="2">
    <source>
        <dbReference type="Proteomes" id="UP001289374"/>
    </source>
</evidence>
<sequence>MLFTESGLQYKDIKVGGGPSPPVRFQSKLVARNYFVNVVSQLLENKATNYTFATYHQDTIYLLTNGNMVSGSDTENENAHTRHLIRLTSPKSPIACGSAFESLGGLDDEDNVTDVAKLDTTYLLTNENAVSGSDTENAEQASMTLVFLVSQLFGENKATNYTFATYHQDTTYLLTNGNVVSGSDTQNGNAHTRHLIRPTSPKSPIAYGSEFESLGVVNQMWGKQGHKLNFCKLPPRHNISSYQRKCGHLIRATPPKSPIACESPLESLGGSDEEDNVTDVAKLDITYLLTNGNVVNGSDTENAYTYLNLILLQQDLQYCKSAVATIRRTEVLKMA</sequence>
<reference evidence="1" key="2">
    <citation type="journal article" date="2024" name="Plant">
        <title>Genomic evolution and insights into agronomic trait innovations of Sesamum species.</title>
        <authorList>
            <person name="Miao H."/>
            <person name="Wang L."/>
            <person name="Qu L."/>
            <person name="Liu H."/>
            <person name="Sun Y."/>
            <person name="Le M."/>
            <person name="Wang Q."/>
            <person name="Wei S."/>
            <person name="Zheng Y."/>
            <person name="Lin W."/>
            <person name="Duan Y."/>
            <person name="Cao H."/>
            <person name="Xiong S."/>
            <person name="Wang X."/>
            <person name="Wei L."/>
            <person name="Li C."/>
            <person name="Ma Q."/>
            <person name="Ju M."/>
            <person name="Zhao R."/>
            <person name="Li G."/>
            <person name="Mu C."/>
            <person name="Tian Q."/>
            <person name="Mei H."/>
            <person name="Zhang T."/>
            <person name="Gao T."/>
            <person name="Zhang H."/>
        </authorList>
    </citation>
    <scope>NUCLEOTIDE SEQUENCE</scope>
    <source>
        <strain evidence="1">K16</strain>
    </source>
</reference>